<sequence length="177" mass="19833">MTSRKIFIIPAVLLLVVVVAFFTYTPASPTTATIPSGYAAVNNSQFQLETGWYQNFTTGYQKSAKLNYNGTTLPVLMVMVNQFPDEASYQQAYNGETEKIAWHVTSSGTENREGISVKTIQVTRDGGGENVKSYFFEKNGKYYQVEIDITSSDTAQFFNSDKYHLEAMVNTIIRTIN</sequence>
<keyword evidence="2" id="KW-1185">Reference proteome</keyword>
<gene>
    <name evidence="1" type="ORF">A994_02858</name>
</gene>
<dbReference type="Proteomes" id="UP000007360">
    <property type="component" value="Unassembled WGS sequence"/>
</dbReference>
<dbReference type="AlphaFoldDB" id="K2R1K1"/>
<protein>
    <submittedName>
        <fullName evidence="1">Uncharacterized protein</fullName>
    </submittedName>
</protein>
<name>K2R1K1_METFP</name>
<comment type="caution">
    <text evidence="1">The sequence shown here is derived from an EMBL/GenBank/DDBJ whole genome shotgun (WGS) entry which is preliminary data.</text>
</comment>
<organism evidence="1 2">
    <name type="scientific">Methanobacterium formicicum (strain DSM 3637 / PP1)</name>
    <dbReference type="NCBI Taxonomy" id="1204725"/>
    <lineage>
        <taxon>Archaea</taxon>
        <taxon>Methanobacteriati</taxon>
        <taxon>Methanobacteriota</taxon>
        <taxon>Methanomada group</taxon>
        <taxon>Methanobacteria</taxon>
        <taxon>Methanobacteriales</taxon>
        <taxon>Methanobacteriaceae</taxon>
        <taxon>Methanobacterium</taxon>
    </lineage>
</organism>
<reference evidence="1 2" key="1">
    <citation type="journal article" date="2012" name="J. Bacteriol.">
        <title>Draft genome sequence of Methanobacterium formicicum DSM 3637, an archaebacterium isolated from the methane producer amoeba Pelomyxa palustris.</title>
        <authorList>
            <person name="Gutierrez G."/>
        </authorList>
    </citation>
    <scope>NUCLEOTIDE SEQUENCE [LARGE SCALE GENOMIC DNA]</scope>
    <source>
        <strain evidence="2">DSM 3637 / PP1</strain>
    </source>
</reference>
<dbReference type="PATRIC" id="fig|1204725.3.peg.574"/>
<dbReference type="EMBL" id="AMPO01000002">
    <property type="protein sequence ID" value="EKF86388.1"/>
    <property type="molecule type" value="Genomic_DNA"/>
</dbReference>
<accession>K2R1K1</accession>
<dbReference type="RefSeq" id="WP_004029769.1">
    <property type="nucleotide sequence ID" value="NZ_AMPO01000002.1"/>
</dbReference>
<proteinExistence type="predicted"/>
<evidence type="ECO:0000313" key="2">
    <source>
        <dbReference type="Proteomes" id="UP000007360"/>
    </source>
</evidence>
<dbReference type="OrthoDB" id="71509at2157"/>
<evidence type="ECO:0000313" key="1">
    <source>
        <dbReference type="EMBL" id="EKF86388.1"/>
    </source>
</evidence>